<proteinExistence type="predicted"/>
<dbReference type="PROSITE" id="PS00028">
    <property type="entry name" value="ZINC_FINGER_C2H2_1"/>
    <property type="match status" value="1"/>
</dbReference>
<dbReference type="InterPro" id="IPR013087">
    <property type="entry name" value="Znf_C2H2_type"/>
</dbReference>
<dbReference type="InParanoid" id="A0A0D0DTY4"/>
<evidence type="ECO:0000259" key="1">
    <source>
        <dbReference type="PROSITE" id="PS00028"/>
    </source>
</evidence>
<organism evidence="2 3">
    <name type="scientific">Paxillus rubicundulus Ve08.2h10</name>
    <dbReference type="NCBI Taxonomy" id="930991"/>
    <lineage>
        <taxon>Eukaryota</taxon>
        <taxon>Fungi</taxon>
        <taxon>Dikarya</taxon>
        <taxon>Basidiomycota</taxon>
        <taxon>Agaricomycotina</taxon>
        <taxon>Agaricomycetes</taxon>
        <taxon>Agaricomycetidae</taxon>
        <taxon>Boletales</taxon>
        <taxon>Paxilineae</taxon>
        <taxon>Paxillaceae</taxon>
        <taxon>Paxillus</taxon>
    </lineage>
</organism>
<accession>A0A0D0DTY4</accession>
<feature type="non-terminal residue" evidence="2">
    <location>
        <position position="1"/>
    </location>
</feature>
<evidence type="ECO:0000313" key="2">
    <source>
        <dbReference type="EMBL" id="KIK88114.1"/>
    </source>
</evidence>
<dbReference type="EMBL" id="KN825538">
    <property type="protein sequence ID" value="KIK88114.1"/>
    <property type="molecule type" value="Genomic_DNA"/>
</dbReference>
<dbReference type="OrthoDB" id="3199698at2759"/>
<name>A0A0D0DTY4_9AGAM</name>
<evidence type="ECO:0000313" key="3">
    <source>
        <dbReference type="Proteomes" id="UP000054538"/>
    </source>
</evidence>
<dbReference type="AlphaFoldDB" id="A0A0D0DTY4"/>
<gene>
    <name evidence="2" type="ORF">PAXRUDRAFT_152304</name>
</gene>
<protein>
    <recommendedName>
        <fullName evidence="1">C2H2-type domain-containing protein</fullName>
    </recommendedName>
</protein>
<reference evidence="2 3" key="1">
    <citation type="submission" date="2014-04" db="EMBL/GenBank/DDBJ databases">
        <authorList>
            <consortium name="DOE Joint Genome Institute"/>
            <person name="Kuo A."/>
            <person name="Kohler A."/>
            <person name="Jargeat P."/>
            <person name="Nagy L.G."/>
            <person name="Floudas D."/>
            <person name="Copeland A."/>
            <person name="Barry K.W."/>
            <person name="Cichocki N."/>
            <person name="Veneault-Fourrey C."/>
            <person name="LaButti K."/>
            <person name="Lindquist E.A."/>
            <person name="Lipzen A."/>
            <person name="Lundell T."/>
            <person name="Morin E."/>
            <person name="Murat C."/>
            <person name="Sun H."/>
            <person name="Tunlid A."/>
            <person name="Henrissat B."/>
            <person name="Grigoriev I.V."/>
            <person name="Hibbett D.S."/>
            <person name="Martin F."/>
            <person name="Nordberg H.P."/>
            <person name="Cantor M.N."/>
            <person name="Hua S.X."/>
        </authorList>
    </citation>
    <scope>NUCLEOTIDE SEQUENCE [LARGE SCALE GENOMIC DNA]</scope>
    <source>
        <strain evidence="2 3">Ve08.2h10</strain>
    </source>
</reference>
<dbReference type="HOGENOM" id="CLU_2801027_0_0_1"/>
<sequence length="68" mass="7427">QIPCPHATCNQLFKTLSGLKHHQSSTHNYTFQLSPPNSAFPLHSTPAQPAPGVICDHHDKLTGELICI</sequence>
<keyword evidence="3" id="KW-1185">Reference proteome</keyword>
<dbReference type="Proteomes" id="UP000054538">
    <property type="component" value="Unassembled WGS sequence"/>
</dbReference>
<feature type="domain" description="C2H2-type" evidence="1">
    <location>
        <begin position="4"/>
        <end position="27"/>
    </location>
</feature>
<reference evidence="3" key="2">
    <citation type="submission" date="2015-01" db="EMBL/GenBank/DDBJ databases">
        <title>Evolutionary Origins and Diversification of the Mycorrhizal Mutualists.</title>
        <authorList>
            <consortium name="DOE Joint Genome Institute"/>
            <consortium name="Mycorrhizal Genomics Consortium"/>
            <person name="Kohler A."/>
            <person name="Kuo A."/>
            <person name="Nagy L.G."/>
            <person name="Floudas D."/>
            <person name="Copeland A."/>
            <person name="Barry K.W."/>
            <person name="Cichocki N."/>
            <person name="Veneault-Fourrey C."/>
            <person name="LaButti K."/>
            <person name="Lindquist E.A."/>
            <person name="Lipzen A."/>
            <person name="Lundell T."/>
            <person name="Morin E."/>
            <person name="Murat C."/>
            <person name="Riley R."/>
            <person name="Ohm R."/>
            <person name="Sun H."/>
            <person name="Tunlid A."/>
            <person name="Henrissat B."/>
            <person name="Grigoriev I.V."/>
            <person name="Hibbett D.S."/>
            <person name="Martin F."/>
        </authorList>
    </citation>
    <scope>NUCLEOTIDE SEQUENCE [LARGE SCALE GENOMIC DNA]</scope>
    <source>
        <strain evidence="3">Ve08.2h10</strain>
    </source>
</reference>